<accession>A0A9P4QJ33</accession>
<proteinExistence type="predicted"/>
<dbReference type="EMBL" id="MU003766">
    <property type="protein sequence ID" value="KAF2725816.1"/>
    <property type="molecule type" value="Genomic_DNA"/>
</dbReference>
<comment type="caution">
    <text evidence="2">The sequence shown here is derived from an EMBL/GenBank/DDBJ whole genome shotgun (WGS) entry which is preliminary data.</text>
</comment>
<feature type="compositionally biased region" description="Basic and acidic residues" evidence="1">
    <location>
        <begin position="1"/>
        <end position="10"/>
    </location>
</feature>
<evidence type="ECO:0000313" key="3">
    <source>
        <dbReference type="Proteomes" id="UP000799441"/>
    </source>
</evidence>
<organism evidence="2 3">
    <name type="scientific">Polychaeton citri CBS 116435</name>
    <dbReference type="NCBI Taxonomy" id="1314669"/>
    <lineage>
        <taxon>Eukaryota</taxon>
        <taxon>Fungi</taxon>
        <taxon>Dikarya</taxon>
        <taxon>Ascomycota</taxon>
        <taxon>Pezizomycotina</taxon>
        <taxon>Dothideomycetes</taxon>
        <taxon>Dothideomycetidae</taxon>
        <taxon>Capnodiales</taxon>
        <taxon>Capnodiaceae</taxon>
        <taxon>Polychaeton</taxon>
    </lineage>
</organism>
<reference evidence="2" key="1">
    <citation type="journal article" date="2020" name="Stud. Mycol.">
        <title>101 Dothideomycetes genomes: a test case for predicting lifestyles and emergence of pathogens.</title>
        <authorList>
            <person name="Haridas S."/>
            <person name="Albert R."/>
            <person name="Binder M."/>
            <person name="Bloem J."/>
            <person name="Labutti K."/>
            <person name="Salamov A."/>
            <person name="Andreopoulos B."/>
            <person name="Baker S."/>
            <person name="Barry K."/>
            <person name="Bills G."/>
            <person name="Bluhm B."/>
            <person name="Cannon C."/>
            <person name="Castanera R."/>
            <person name="Culley D."/>
            <person name="Daum C."/>
            <person name="Ezra D."/>
            <person name="Gonzalez J."/>
            <person name="Henrissat B."/>
            <person name="Kuo A."/>
            <person name="Liang C."/>
            <person name="Lipzen A."/>
            <person name="Lutzoni F."/>
            <person name="Magnuson J."/>
            <person name="Mondo S."/>
            <person name="Nolan M."/>
            <person name="Ohm R."/>
            <person name="Pangilinan J."/>
            <person name="Park H.-J."/>
            <person name="Ramirez L."/>
            <person name="Alfaro M."/>
            <person name="Sun H."/>
            <person name="Tritt A."/>
            <person name="Yoshinaga Y."/>
            <person name="Zwiers L.-H."/>
            <person name="Turgeon B."/>
            <person name="Goodwin S."/>
            <person name="Spatafora J."/>
            <person name="Crous P."/>
            <person name="Grigoriev I."/>
        </authorList>
    </citation>
    <scope>NUCLEOTIDE SEQUENCE</scope>
    <source>
        <strain evidence="2">CBS 116435</strain>
    </source>
</reference>
<keyword evidence="3" id="KW-1185">Reference proteome</keyword>
<protein>
    <submittedName>
        <fullName evidence="2">Uncharacterized protein</fullName>
    </submittedName>
</protein>
<name>A0A9P4QJ33_9PEZI</name>
<dbReference type="AlphaFoldDB" id="A0A9P4QJ33"/>
<feature type="compositionally biased region" description="Polar residues" evidence="1">
    <location>
        <begin position="93"/>
        <end position="102"/>
    </location>
</feature>
<sequence>MAKAIHDNSKEIGQLRSDMRSATEEHYEERTALQVRLEEVKQSAFEASTVVDKFQKETTELTNRLQTSALQTEAAQQNSLINETEPSREKTDQLAQSLQDKTSQAHDLSERASLVEERLGGETKLKTMLQGKIREGTQLAAATQNTITELEQQLDPSATELQSTQRQSTIQVSKLESLLQMCLNLQDDDRNQDIVRLLLNNGSVIDRVIMDIFYIDGTILSAECAIRSSSILEYWITVKEHLDDLDDILRCIELILYEARDSNLFKTVPAYNKLE</sequence>
<dbReference type="Proteomes" id="UP000799441">
    <property type="component" value="Unassembled WGS sequence"/>
</dbReference>
<feature type="compositionally biased region" description="Polar residues" evidence="1">
    <location>
        <begin position="70"/>
        <end position="84"/>
    </location>
</feature>
<evidence type="ECO:0000313" key="2">
    <source>
        <dbReference type="EMBL" id="KAF2725816.1"/>
    </source>
</evidence>
<feature type="region of interest" description="Disordered" evidence="1">
    <location>
        <begin position="70"/>
        <end position="116"/>
    </location>
</feature>
<feature type="region of interest" description="Disordered" evidence="1">
    <location>
        <begin position="1"/>
        <end position="25"/>
    </location>
</feature>
<feature type="compositionally biased region" description="Basic and acidic residues" evidence="1">
    <location>
        <begin position="103"/>
        <end position="116"/>
    </location>
</feature>
<gene>
    <name evidence="2" type="ORF">K431DRAFT_299548</name>
</gene>
<evidence type="ECO:0000256" key="1">
    <source>
        <dbReference type="SAM" id="MobiDB-lite"/>
    </source>
</evidence>